<keyword evidence="3" id="KW-1185">Reference proteome</keyword>
<comment type="caution">
    <text evidence="2">The sequence shown here is derived from an EMBL/GenBank/DDBJ whole genome shotgun (WGS) entry which is preliminary data.</text>
</comment>
<evidence type="ECO:0000313" key="3">
    <source>
        <dbReference type="Proteomes" id="UP001530315"/>
    </source>
</evidence>
<dbReference type="Proteomes" id="UP001530315">
    <property type="component" value="Unassembled WGS sequence"/>
</dbReference>
<dbReference type="EMBL" id="JALLAZ020001479">
    <property type="protein sequence ID" value="KAL3774258.1"/>
    <property type="molecule type" value="Genomic_DNA"/>
</dbReference>
<sequence length="82" mass="8813">MMDVPAATSLLPAAKASGRCPPILIRDNAIVEGGVFEMAMLRALDQSQREDLKDFKGRVRKEERGGGRGPPIPPKTAKILAT</sequence>
<organism evidence="2 3">
    <name type="scientific">Stephanodiscus triporus</name>
    <dbReference type="NCBI Taxonomy" id="2934178"/>
    <lineage>
        <taxon>Eukaryota</taxon>
        <taxon>Sar</taxon>
        <taxon>Stramenopiles</taxon>
        <taxon>Ochrophyta</taxon>
        <taxon>Bacillariophyta</taxon>
        <taxon>Coscinodiscophyceae</taxon>
        <taxon>Thalassiosirophycidae</taxon>
        <taxon>Stephanodiscales</taxon>
        <taxon>Stephanodiscaceae</taxon>
        <taxon>Stephanodiscus</taxon>
    </lineage>
</organism>
<evidence type="ECO:0000313" key="2">
    <source>
        <dbReference type="EMBL" id="KAL3774258.1"/>
    </source>
</evidence>
<proteinExistence type="predicted"/>
<name>A0ABD3NE52_9STRA</name>
<gene>
    <name evidence="2" type="ORF">ACHAW5_010090</name>
</gene>
<reference evidence="2 3" key="1">
    <citation type="submission" date="2024-10" db="EMBL/GenBank/DDBJ databases">
        <title>Updated reference genomes for cyclostephanoid diatoms.</title>
        <authorList>
            <person name="Roberts W.R."/>
            <person name="Alverson A.J."/>
        </authorList>
    </citation>
    <scope>NUCLEOTIDE SEQUENCE [LARGE SCALE GENOMIC DNA]</scope>
    <source>
        <strain evidence="2 3">AJA276-08</strain>
    </source>
</reference>
<protein>
    <submittedName>
        <fullName evidence="2">Uncharacterized protein</fullName>
    </submittedName>
</protein>
<dbReference type="AlphaFoldDB" id="A0ABD3NE52"/>
<feature type="region of interest" description="Disordered" evidence="1">
    <location>
        <begin position="58"/>
        <end position="82"/>
    </location>
</feature>
<accession>A0ABD3NE52</accession>
<evidence type="ECO:0000256" key="1">
    <source>
        <dbReference type="SAM" id="MobiDB-lite"/>
    </source>
</evidence>